<feature type="non-terminal residue" evidence="1">
    <location>
        <position position="103"/>
    </location>
</feature>
<comment type="caution">
    <text evidence="1">The sequence shown here is derived from an EMBL/GenBank/DDBJ whole genome shotgun (WGS) entry which is preliminary data.</text>
</comment>
<keyword evidence="2" id="KW-1185">Reference proteome</keyword>
<reference evidence="1" key="1">
    <citation type="submission" date="2021-06" db="EMBL/GenBank/DDBJ databases">
        <authorList>
            <person name="Kallberg Y."/>
            <person name="Tangrot J."/>
            <person name="Rosling A."/>
        </authorList>
    </citation>
    <scope>NUCLEOTIDE SEQUENCE</scope>
    <source>
        <strain evidence="1">87-6 pot B 2015</strain>
    </source>
</reference>
<gene>
    <name evidence="1" type="ORF">FMOSSE_LOCUS15221</name>
</gene>
<organism evidence="1 2">
    <name type="scientific">Funneliformis mosseae</name>
    <name type="common">Endomycorrhizal fungus</name>
    <name type="synonym">Glomus mosseae</name>
    <dbReference type="NCBI Taxonomy" id="27381"/>
    <lineage>
        <taxon>Eukaryota</taxon>
        <taxon>Fungi</taxon>
        <taxon>Fungi incertae sedis</taxon>
        <taxon>Mucoromycota</taxon>
        <taxon>Glomeromycotina</taxon>
        <taxon>Glomeromycetes</taxon>
        <taxon>Glomerales</taxon>
        <taxon>Glomeraceae</taxon>
        <taxon>Funneliformis</taxon>
    </lineage>
</organism>
<protein>
    <submittedName>
        <fullName evidence="1">6343_t:CDS:1</fullName>
    </submittedName>
</protein>
<sequence length="103" mass="12499">MEEESLLLNHVKKQLYQLPIIHNTVQQNLQKEQQKQKDRYNEKLKKIVSYQIGDLVLYYKAMLDKQWLKKLDPKWKGLYYIHDIIGNSAYKIRKINRKVLKTP</sequence>
<accession>A0A9N9I7L5</accession>
<dbReference type="AlphaFoldDB" id="A0A9N9I7L5"/>
<evidence type="ECO:0000313" key="1">
    <source>
        <dbReference type="EMBL" id="CAG8724299.1"/>
    </source>
</evidence>
<dbReference type="EMBL" id="CAJVPP010014500">
    <property type="protein sequence ID" value="CAG8724299.1"/>
    <property type="molecule type" value="Genomic_DNA"/>
</dbReference>
<name>A0A9N9I7L5_FUNMO</name>
<proteinExistence type="predicted"/>
<dbReference type="Proteomes" id="UP000789375">
    <property type="component" value="Unassembled WGS sequence"/>
</dbReference>
<evidence type="ECO:0000313" key="2">
    <source>
        <dbReference type="Proteomes" id="UP000789375"/>
    </source>
</evidence>